<dbReference type="PANTHER" id="PTHR43305">
    <property type="entry name" value="FAMILY N-ACETYLTRANSFERASE, PUTATIVE (AFU_ORTHOLOGUE AFUA_2G01380)-RELATED"/>
    <property type="match status" value="1"/>
</dbReference>
<organism evidence="2 3">
    <name type="scientific">[Empedobacter] haloabium</name>
    <dbReference type="NCBI Taxonomy" id="592317"/>
    <lineage>
        <taxon>Bacteria</taxon>
        <taxon>Pseudomonadati</taxon>
        <taxon>Pseudomonadota</taxon>
        <taxon>Betaproteobacteria</taxon>
        <taxon>Burkholderiales</taxon>
        <taxon>Oxalobacteraceae</taxon>
        <taxon>Telluria group</taxon>
        <taxon>Telluria group incertae sedis</taxon>
    </lineage>
</organism>
<dbReference type="Proteomes" id="UP000321323">
    <property type="component" value="Chromosome"/>
</dbReference>
<evidence type="ECO:0000259" key="1">
    <source>
        <dbReference type="PROSITE" id="PS51186"/>
    </source>
</evidence>
<dbReference type="InterPro" id="IPR016181">
    <property type="entry name" value="Acyl_CoA_acyltransferase"/>
</dbReference>
<dbReference type="SUPFAM" id="SSF55729">
    <property type="entry name" value="Acyl-CoA N-acyltransferases (Nat)"/>
    <property type="match status" value="1"/>
</dbReference>
<name>A0ABZ1UIH8_9BURK</name>
<dbReference type="CDD" id="cd04301">
    <property type="entry name" value="NAT_SF"/>
    <property type="match status" value="1"/>
</dbReference>
<dbReference type="InterPro" id="IPR000182">
    <property type="entry name" value="GNAT_dom"/>
</dbReference>
<keyword evidence="3" id="KW-1185">Reference proteome</keyword>
<evidence type="ECO:0000313" key="2">
    <source>
        <dbReference type="EMBL" id="WUR11973.1"/>
    </source>
</evidence>
<dbReference type="PROSITE" id="PS51186">
    <property type="entry name" value="GNAT"/>
    <property type="match status" value="1"/>
</dbReference>
<gene>
    <name evidence="2" type="ORF">E7V67_020040</name>
</gene>
<protein>
    <submittedName>
        <fullName evidence="2">GNAT family N-acetyltransferase</fullName>
    </submittedName>
</protein>
<dbReference type="PANTHER" id="PTHR43305:SF1">
    <property type="entry name" value="FAMILY N-ACETYLTRANSFERASE, PUTATIVE (AFU_ORTHOLOGUE AFUA_2G01380)-RELATED"/>
    <property type="match status" value="1"/>
</dbReference>
<dbReference type="Gene3D" id="3.40.630.30">
    <property type="match status" value="1"/>
</dbReference>
<reference evidence="2 3" key="1">
    <citation type="journal article" date="2019" name="Int. J. Syst. Evol. Microbiol.">
        <title>The Draft Whole-Genome Sequence of the Antibiotic Producer Empedobacter haloabium ATCC 31962 Provides Indications for Its Taxonomic Reclassification.</title>
        <authorList>
            <person name="Miess H."/>
            <person name="Arlt P."/>
            <person name="Apel A.K."/>
            <person name="Weber T."/>
            <person name="Nieselt K."/>
            <person name="Hanssen F."/>
            <person name="Czemmel S."/>
            <person name="Nahnsen S."/>
            <person name="Gross H."/>
        </authorList>
    </citation>
    <scope>NUCLEOTIDE SEQUENCE [LARGE SCALE GENOMIC DNA]</scope>
    <source>
        <strain evidence="2 3">ATCC 31962</strain>
    </source>
</reference>
<dbReference type="InterPro" id="IPR052777">
    <property type="entry name" value="Acetyltransferase_Enz"/>
</dbReference>
<evidence type="ECO:0000313" key="3">
    <source>
        <dbReference type="Proteomes" id="UP000321323"/>
    </source>
</evidence>
<sequence length="160" mass="17585">MNDTLVPLAIRLAALPDDLPHVRALFREYAAGLGVDLCFQDFEAELDSLPGKYASPRGRLLLAWDGDVPAGCVALRPVDATRAEMKRLYVRPAARARGLGRQLAERICAEAKEAGYRAICLDTLVTMTPAVRLYRELGFGPIEPYVYNPLEGVLFLGRAL</sequence>
<dbReference type="Pfam" id="PF00583">
    <property type="entry name" value="Acetyltransf_1"/>
    <property type="match status" value="1"/>
</dbReference>
<accession>A0ABZ1UIH8</accession>
<proteinExistence type="predicted"/>
<feature type="domain" description="N-acetyltransferase" evidence="1">
    <location>
        <begin position="8"/>
        <end position="160"/>
    </location>
</feature>
<dbReference type="EMBL" id="CP136508">
    <property type="protein sequence ID" value="WUR11973.1"/>
    <property type="molecule type" value="Genomic_DNA"/>
</dbReference>